<reference evidence="1" key="1">
    <citation type="submission" date="2020-04" db="EMBL/GenBank/DDBJ databases">
        <title>A chromosome-scale assembly and high-density genetic map of the yellow drum (Nibea albiflora) genome.</title>
        <authorList>
            <person name="Xu D."/>
            <person name="Zhang W."/>
            <person name="Chen R."/>
            <person name="Tan P."/>
            <person name="Wang L."/>
            <person name="Song H."/>
            <person name="Tian L."/>
            <person name="Zhu Q."/>
            <person name="Wang B."/>
        </authorList>
    </citation>
    <scope>NUCLEOTIDE SEQUENCE</scope>
    <source>
        <strain evidence="1">ZJHYS-2018</strain>
    </source>
</reference>
<organism evidence="1 2">
    <name type="scientific">Nibea albiflora</name>
    <name type="common">Yellow drum</name>
    <name type="synonym">Corvina albiflora</name>
    <dbReference type="NCBI Taxonomy" id="240163"/>
    <lineage>
        <taxon>Eukaryota</taxon>
        <taxon>Metazoa</taxon>
        <taxon>Chordata</taxon>
        <taxon>Craniata</taxon>
        <taxon>Vertebrata</taxon>
        <taxon>Euteleostomi</taxon>
        <taxon>Actinopterygii</taxon>
        <taxon>Neopterygii</taxon>
        <taxon>Teleostei</taxon>
        <taxon>Neoteleostei</taxon>
        <taxon>Acanthomorphata</taxon>
        <taxon>Eupercaria</taxon>
        <taxon>Sciaenidae</taxon>
        <taxon>Nibea</taxon>
    </lineage>
</organism>
<accession>A0ACB7EFF7</accession>
<comment type="caution">
    <text evidence="1">The sequence shown here is derived from an EMBL/GenBank/DDBJ whole genome shotgun (WGS) entry which is preliminary data.</text>
</comment>
<sequence>MIHCSTNHIHDCGLSQLIGSSTHPSVPSASVQMCHIQSRSAARGCVAFPQFIEISRTQRASLADWALLDHDQEEKLLQADISTTGRELPHGTEEETALSRLLAQKCEVFIPPPLPPPLFPPVKRKAELMVDITERITGEKGEKGNKGVKGRRGASGEMGDSGQWGDPGLKGEEGNRGEPGGRGNMGLRGTHGQTGKQGHPGSAGLPGQTGEPGRPGQVYVLPGLQGDMGDPGSSAKCNCSQVQSPKQLWDNVQVIFIADGEKQMRRLRAENVMVLRTDRRALYIYSESQWINVL</sequence>
<gene>
    <name evidence="1" type="ORF">GBF38_018254</name>
</gene>
<dbReference type="EMBL" id="CM024796">
    <property type="protein sequence ID" value="KAG8000950.1"/>
    <property type="molecule type" value="Genomic_DNA"/>
</dbReference>
<name>A0ACB7EFF7_NIBAL</name>
<dbReference type="Proteomes" id="UP000805704">
    <property type="component" value="Chromosome 8"/>
</dbReference>
<protein>
    <submittedName>
        <fullName evidence="1">Acetylcholinesterase collagenic tail peptide</fullName>
    </submittedName>
</protein>
<keyword evidence="2" id="KW-1185">Reference proteome</keyword>
<evidence type="ECO:0000313" key="2">
    <source>
        <dbReference type="Proteomes" id="UP000805704"/>
    </source>
</evidence>
<proteinExistence type="predicted"/>
<evidence type="ECO:0000313" key="1">
    <source>
        <dbReference type="EMBL" id="KAG8000950.1"/>
    </source>
</evidence>
<feature type="non-terminal residue" evidence="1">
    <location>
        <position position="294"/>
    </location>
</feature>